<organism evidence="4">
    <name type="scientific">Populus alba</name>
    <name type="common">White poplar</name>
    <dbReference type="NCBI Taxonomy" id="43335"/>
    <lineage>
        <taxon>Eukaryota</taxon>
        <taxon>Viridiplantae</taxon>
        <taxon>Streptophyta</taxon>
        <taxon>Embryophyta</taxon>
        <taxon>Tracheophyta</taxon>
        <taxon>Spermatophyta</taxon>
        <taxon>Magnoliopsida</taxon>
        <taxon>eudicotyledons</taxon>
        <taxon>Gunneridae</taxon>
        <taxon>Pentapetalae</taxon>
        <taxon>rosids</taxon>
        <taxon>fabids</taxon>
        <taxon>Malpighiales</taxon>
        <taxon>Salicaceae</taxon>
        <taxon>Saliceae</taxon>
        <taxon>Populus</taxon>
    </lineage>
</organism>
<evidence type="ECO:0000313" key="4">
    <source>
        <dbReference type="EMBL" id="TKR71453.1"/>
    </source>
</evidence>
<dbReference type="AlphaFoldDB" id="A0A4U5MQE6"/>
<dbReference type="EMBL" id="RCHU01001178">
    <property type="protein sequence ID" value="TKR71453.1"/>
    <property type="molecule type" value="Genomic_DNA"/>
</dbReference>
<name>A0A4U5MQE6_POPAL</name>
<dbReference type="CDD" id="cd09487">
    <property type="entry name" value="SAM_superfamily"/>
    <property type="match status" value="1"/>
</dbReference>
<evidence type="ECO:0000256" key="2">
    <source>
        <dbReference type="SAM" id="MobiDB-lite"/>
    </source>
</evidence>
<protein>
    <recommendedName>
        <fullName evidence="3">SAM domain-containing protein</fullName>
    </recommendedName>
</protein>
<dbReference type="PANTHER" id="PTHR10627:SF68">
    <property type="entry name" value="F26K24.15 PROTEIN-RELATED"/>
    <property type="match status" value="1"/>
</dbReference>
<comment type="caution">
    <text evidence="4">The sequence shown here is derived from an EMBL/GenBank/DDBJ whole genome shotgun (WGS) entry which is preliminary data.</text>
</comment>
<dbReference type="STRING" id="43335.A0A4U5MQE6"/>
<feature type="compositionally biased region" description="Basic residues" evidence="2">
    <location>
        <begin position="1"/>
        <end position="10"/>
    </location>
</feature>
<feature type="domain" description="SAM" evidence="3">
    <location>
        <begin position="189"/>
        <end position="247"/>
    </location>
</feature>
<dbReference type="InterPro" id="IPR013761">
    <property type="entry name" value="SAM/pointed_sf"/>
</dbReference>
<dbReference type="SUPFAM" id="SSF47769">
    <property type="entry name" value="SAM/Pointed domain"/>
    <property type="match status" value="1"/>
</dbReference>
<feature type="region of interest" description="Disordered" evidence="2">
    <location>
        <begin position="1"/>
        <end position="24"/>
    </location>
</feature>
<proteinExistence type="predicted"/>
<gene>
    <name evidence="4" type="ORF">D5086_0000299770</name>
</gene>
<accession>A0A4U5MQE6</accession>
<dbReference type="PANTHER" id="PTHR10627">
    <property type="entry name" value="SCP160"/>
    <property type="match status" value="1"/>
</dbReference>
<sequence>MGKPKQRHVAAKPASKKNDSDGEDGWVIVKKQRVTILVPPLPVGRMLDPGPSKPDAAVPVKAVNHKSTVLIEATTNTRRISLVDELEKLAPMSPNRGGDPITATATPPAHHFSALHSLRRLNVTMESRKPNLADTFRSIDAPGVSNISKTIKRSRLLLGPGSFLDGEMLLNQRLRASLLEKKLQKAGGLSRWLASIGLRQFVRIFQEKSFSKFQLVNLSMKKLKDMGADAVGPRRKLIHAIDCICQPHCFGAH</sequence>
<dbReference type="InterPro" id="IPR001660">
    <property type="entry name" value="SAM"/>
</dbReference>
<evidence type="ECO:0000259" key="3">
    <source>
        <dbReference type="PROSITE" id="PS50105"/>
    </source>
</evidence>
<reference evidence="4" key="1">
    <citation type="submission" date="2018-10" db="EMBL/GenBank/DDBJ databases">
        <title>Population genomic analysis revealed the cold adaptation of white poplar.</title>
        <authorList>
            <person name="Liu Y.-J."/>
        </authorList>
    </citation>
    <scope>NUCLEOTIDE SEQUENCE [LARGE SCALE GENOMIC DNA]</scope>
    <source>
        <strain evidence="4">PAL-ZL1</strain>
    </source>
</reference>
<dbReference type="SMART" id="SM00454">
    <property type="entry name" value="SAM"/>
    <property type="match status" value="1"/>
</dbReference>
<keyword evidence="1" id="KW-0677">Repeat</keyword>
<dbReference type="Gene3D" id="1.10.150.50">
    <property type="entry name" value="Transcription Factor, Ets-1"/>
    <property type="match status" value="1"/>
</dbReference>
<dbReference type="PROSITE" id="PS50105">
    <property type="entry name" value="SAM_DOMAIN"/>
    <property type="match status" value="1"/>
</dbReference>
<dbReference type="Pfam" id="PF07647">
    <property type="entry name" value="SAM_2"/>
    <property type="match status" value="1"/>
</dbReference>
<evidence type="ECO:0000256" key="1">
    <source>
        <dbReference type="ARBA" id="ARBA00022737"/>
    </source>
</evidence>